<dbReference type="SUPFAM" id="SSF51430">
    <property type="entry name" value="NAD(P)-linked oxidoreductase"/>
    <property type="match status" value="1"/>
</dbReference>
<protein>
    <recommendedName>
        <fullName evidence="7">NADP-dependent oxidoreductase domain-containing protein</fullName>
    </recommendedName>
</protein>
<keyword evidence="3" id="KW-0560">Oxidoreductase</keyword>
<dbReference type="GO" id="GO:0016616">
    <property type="term" value="F:oxidoreductase activity, acting on the CH-OH group of donors, NAD or NADP as acceptor"/>
    <property type="evidence" value="ECO:0007669"/>
    <property type="project" value="UniProtKB-ARBA"/>
</dbReference>
<dbReference type="RefSeq" id="XP_016611118.1">
    <property type="nucleotide sequence ID" value="XM_016750445.1"/>
</dbReference>
<dbReference type="PANTHER" id="PTHR43827">
    <property type="entry name" value="2,5-DIKETO-D-GLUCONIC ACID REDUCTASE"/>
    <property type="match status" value="1"/>
</dbReference>
<evidence type="ECO:0000256" key="3">
    <source>
        <dbReference type="ARBA" id="ARBA00023002"/>
    </source>
</evidence>
<dbReference type="PANTHER" id="PTHR43827:SF3">
    <property type="entry name" value="NADP-DEPENDENT OXIDOREDUCTASE DOMAIN-CONTAINING PROTEIN"/>
    <property type="match status" value="1"/>
</dbReference>
<evidence type="ECO:0000313" key="8">
    <source>
        <dbReference type="EMBL" id="KND03079.1"/>
    </source>
</evidence>
<dbReference type="PRINTS" id="PR00069">
    <property type="entry name" value="ALDKETRDTASE"/>
</dbReference>
<reference evidence="8 9" key="1">
    <citation type="submission" date="2009-08" db="EMBL/GenBank/DDBJ databases">
        <title>The Genome Sequence of Spizellomyces punctatus strain DAOM BR117.</title>
        <authorList>
            <consortium name="The Broad Institute Genome Sequencing Platform"/>
            <person name="Russ C."/>
            <person name="Cuomo C."/>
            <person name="Shea T."/>
            <person name="Young S.K."/>
            <person name="Zeng Q."/>
            <person name="Koehrsen M."/>
            <person name="Haas B."/>
            <person name="Borodovsky M."/>
            <person name="Guigo R."/>
            <person name="Alvarado L."/>
            <person name="Berlin A."/>
            <person name="Bochicchio J."/>
            <person name="Borenstein D."/>
            <person name="Chapman S."/>
            <person name="Chen Z."/>
            <person name="Engels R."/>
            <person name="Freedman E."/>
            <person name="Gellesch M."/>
            <person name="Goldberg J."/>
            <person name="Griggs A."/>
            <person name="Gujja S."/>
            <person name="Heiman D."/>
            <person name="Hepburn T."/>
            <person name="Howarth C."/>
            <person name="Jen D."/>
            <person name="Larson L."/>
            <person name="Lewis B."/>
            <person name="Mehta T."/>
            <person name="Park D."/>
            <person name="Pearson M."/>
            <person name="Roberts A."/>
            <person name="Saif S."/>
            <person name="Shenoy N."/>
            <person name="Sisk P."/>
            <person name="Stolte C."/>
            <person name="Sykes S."/>
            <person name="Thomson T."/>
            <person name="Walk T."/>
            <person name="White J."/>
            <person name="Yandava C."/>
            <person name="Burger G."/>
            <person name="Gray M.W."/>
            <person name="Holland P.W.H."/>
            <person name="King N."/>
            <person name="Lang F.B.F."/>
            <person name="Roger A.J."/>
            <person name="Ruiz-Trillo I."/>
            <person name="Lander E."/>
            <person name="Nusbaum C."/>
        </authorList>
    </citation>
    <scope>NUCLEOTIDE SEQUENCE [LARGE SCALE GENOMIC DNA]</scope>
    <source>
        <strain evidence="8 9">DAOM BR117</strain>
    </source>
</reference>
<dbReference type="FunFam" id="3.20.20.100:FF:000002">
    <property type="entry name" value="2,5-diketo-D-gluconic acid reductase A"/>
    <property type="match status" value="1"/>
</dbReference>
<dbReference type="PIRSF" id="PIRSF000097">
    <property type="entry name" value="AKR"/>
    <property type="match status" value="1"/>
</dbReference>
<feature type="site" description="Lowers pKa of active site Tyr" evidence="6">
    <location>
        <position position="83"/>
    </location>
</feature>
<dbReference type="EMBL" id="KQ257452">
    <property type="protein sequence ID" value="KND03079.1"/>
    <property type="molecule type" value="Genomic_DNA"/>
</dbReference>
<name>A0A0L0HQL0_SPIPD</name>
<evidence type="ECO:0000256" key="6">
    <source>
        <dbReference type="PIRSR" id="PIRSR000097-3"/>
    </source>
</evidence>
<evidence type="ECO:0000313" key="9">
    <source>
        <dbReference type="Proteomes" id="UP000053201"/>
    </source>
</evidence>
<organism evidence="8 9">
    <name type="scientific">Spizellomyces punctatus (strain DAOM BR117)</name>
    <dbReference type="NCBI Taxonomy" id="645134"/>
    <lineage>
        <taxon>Eukaryota</taxon>
        <taxon>Fungi</taxon>
        <taxon>Fungi incertae sedis</taxon>
        <taxon>Chytridiomycota</taxon>
        <taxon>Chytridiomycota incertae sedis</taxon>
        <taxon>Chytridiomycetes</taxon>
        <taxon>Spizellomycetales</taxon>
        <taxon>Spizellomycetaceae</taxon>
        <taxon>Spizellomyces</taxon>
    </lineage>
</organism>
<dbReference type="GeneID" id="27685755"/>
<dbReference type="VEuPathDB" id="FungiDB:SPPG_02144"/>
<dbReference type="InterPro" id="IPR023210">
    <property type="entry name" value="NADP_OxRdtase_dom"/>
</dbReference>
<dbReference type="STRING" id="645134.A0A0L0HQL0"/>
<dbReference type="PROSITE" id="PS00798">
    <property type="entry name" value="ALDOKETO_REDUCTASE_1"/>
    <property type="match status" value="1"/>
</dbReference>
<evidence type="ECO:0000256" key="2">
    <source>
        <dbReference type="ARBA" id="ARBA00022857"/>
    </source>
</evidence>
<dbReference type="InParanoid" id="A0A0L0HQL0"/>
<feature type="binding site" evidence="5">
    <location>
        <position position="116"/>
    </location>
    <ligand>
        <name>substrate</name>
    </ligand>
</feature>
<dbReference type="InterPro" id="IPR036812">
    <property type="entry name" value="NAD(P)_OxRdtase_dom_sf"/>
</dbReference>
<dbReference type="eggNOG" id="KOG1577">
    <property type="taxonomic scope" value="Eukaryota"/>
</dbReference>
<dbReference type="InterPro" id="IPR018170">
    <property type="entry name" value="Aldo/ket_reductase_CS"/>
</dbReference>
<keyword evidence="9" id="KW-1185">Reference proteome</keyword>
<dbReference type="OrthoDB" id="416253at2759"/>
<dbReference type="Gene3D" id="3.20.20.100">
    <property type="entry name" value="NADP-dependent oxidoreductase domain"/>
    <property type="match status" value="1"/>
</dbReference>
<feature type="domain" description="NADP-dependent oxidoreductase" evidence="7">
    <location>
        <begin position="21"/>
        <end position="215"/>
    </location>
</feature>
<evidence type="ECO:0000259" key="7">
    <source>
        <dbReference type="Pfam" id="PF00248"/>
    </source>
</evidence>
<evidence type="ECO:0000256" key="1">
    <source>
        <dbReference type="ARBA" id="ARBA00007905"/>
    </source>
</evidence>
<gene>
    <name evidence="8" type="ORF">SPPG_02144</name>
</gene>
<sequence>MSSPPHVPTFTLSNGVQLPSLGLGTYRLKGTECREVVKNALKVGYRLIDTAAVYKNESDVGAAVQELVNTGEITREQVFITTKISPKDQGFDKAYAAGLTCLSNLGLSYIDLLLIHWPGTQGRKPTDPRNTTNRQESWRALEKLYKEGRVRAIGVSNFTVEHLKGLIKVAEIVPHVNQFEFHPCLYKTQHPLVTYCKSTQIQPQAYSSFGEGHLLHSCLNLNTKCTRAQILLVWALRQSVGVIPKASSLERLIENLGAVELDEDVEGLEVLDGGEKRFCWDPTSVI</sequence>
<dbReference type="OMA" id="GFDACYQ"/>
<proteinExistence type="inferred from homology"/>
<dbReference type="AlphaFoldDB" id="A0A0L0HQL0"/>
<accession>A0A0L0HQL0</accession>
<dbReference type="Proteomes" id="UP000053201">
    <property type="component" value="Unassembled WGS sequence"/>
</dbReference>
<evidence type="ECO:0000256" key="5">
    <source>
        <dbReference type="PIRSR" id="PIRSR000097-2"/>
    </source>
</evidence>
<feature type="active site" description="Proton donor" evidence="4">
    <location>
        <position position="54"/>
    </location>
</feature>
<dbReference type="InterPro" id="IPR020471">
    <property type="entry name" value="AKR"/>
</dbReference>
<evidence type="ECO:0000256" key="4">
    <source>
        <dbReference type="PIRSR" id="PIRSR000097-1"/>
    </source>
</evidence>
<comment type="similarity">
    <text evidence="1">Belongs to the aldo/keto reductase family.</text>
</comment>
<keyword evidence="2" id="KW-0521">NADP</keyword>
<dbReference type="Pfam" id="PF00248">
    <property type="entry name" value="Aldo_ket_red"/>
    <property type="match status" value="1"/>
</dbReference>
<dbReference type="PROSITE" id="PS00062">
    <property type="entry name" value="ALDOKETO_REDUCTASE_2"/>
    <property type="match status" value="1"/>
</dbReference>